<reference evidence="2 3" key="1">
    <citation type="submission" date="2018-04" db="EMBL/GenBank/DDBJ databases">
        <authorList>
            <person name="Zhang X."/>
            <person name="Yuan J."/>
            <person name="Li F."/>
            <person name="Xiang J."/>
        </authorList>
    </citation>
    <scope>NUCLEOTIDE SEQUENCE [LARGE SCALE GENOMIC DNA]</scope>
    <source>
        <tissue evidence="2">Muscle</tissue>
    </source>
</reference>
<dbReference type="Proteomes" id="UP000283509">
    <property type="component" value="Unassembled WGS sequence"/>
</dbReference>
<proteinExistence type="predicted"/>
<dbReference type="Gene3D" id="3.40.50.300">
    <property type="entry name" value="P-loop containing nucleotide triphosphate hydrolases"/>
    <property type="match status" value="1"/>
</dbReference>
<dbReference type="GO" id="GO:0001517">
    <property type="term" value="F:N-acetylglucosamine 6-O-sulfotransferase activity"/>
    <property type="evidence" value="ECO:0007669"/>
    <property type="project" value="TreeGrafter"/>
</dbReference>
<dbReference type="PANTHER" id="PTHR10704">
    <property type="entry name" value="CARBOHYDRATE SULFOTRANSFERASE"/>
    <property type="match status" value="1"/>
</dbReference>
<dbReference type="InterPro" id="IPR000863">
    <property type="entry name" value="Sulfotransferase_dom"/>
</dbReference>
<gene>
    <name evidence="2" type="ORF">C7M84_005474</name>
</gene>
<dbReference type="AlphaFoldDB" id="A0A3R7QRW0"/>
<dbReference type="Pfam" id="PF00685">
    <property type="entry name" value="Sulfotransfer_1"/>
    <property type="match status" value="1"/>
</dbReference>
<dbReference type="GO" id="GO:0006790">
    <property type="term" value="P:sulfur compound metabolic process"/>
    <property type="evidence" value="ECO:0007669"/>
    <property type="project" value="TreeGrafter"/>
</dbReference>
<keyword evidence="3" id="KW-1185">Reference proteome</keyword>
<dbReference type="InterPro" id="IPR051135">
    <property type="entry name" value="Gal/GlcNAc/GalNAc_ST"/>
</dbReference>
<dbReference type="GO" id="GO:0006044">
    <property type="term" value="P:N-acetylglucosamine metabolic process"/>
    <property type="evidence" value="ECO:0007669"/>
    <property type="project" value="TreeGrafter"/>
</dbReference>
<feature type="domain" description="Sulfotransferase" evidence="1">
    <location>
        <begin position="190"/>
        <end position="297"/>
    </location>
</feature>
<dbReference type="EMBL" id="QCYY01001706">
    <property type="protein sequence ID" value="ROT75958.1"/>
    <property type="molecule type" value="Genomic_DNA"/>
</dbReference>
<reference evidence="2 3" key="2">
    <citation type="submission" date="2019-01" db="EMBL/GenBank/DDBJ databases">
        <title>The decoding of complex shrimp genome reveals the adaptation for benthos swimmer, frequently molting mechanism and breeding impact on genome.</title>
        <authorList>
            <person name="Sun Y."/>
            <person name="Gao Y."/>
            <person name="Yu Y."/>
        </authorList>
    </citation>
    <scope>NUCLEOTIDE SEQUENCE [LARGE SCALE GENOMIC DNA]</scope>
    <source>
        <tissue evidence="2">Muscle</tissue>
    </source>
</reference>
<keyword evidence="2" id="KW-0808">Transferase</keyword>
<dbReference type="OrthoDB" id="5987729at2759"/>
<evidence type="ECO:0000313" key="2">
    <source>
        <dbReference type="EMBL" id="ROT75958.1"/>
    </source>
</evidence>
<comment type="caution">
    <text evidence="2">The sequence shown here is derived from an EMBL/GenBank/DDBJ whole genome shotgun (WGS) entry which is preliminary data.</text>
</comment>
<dbReference type="InterPro" id="IPR027417">
    <property type="entry name" value="P-loop_NTPase"/>
</dbReference>
<evidence type="ECO:0000313" key="3">
    <source>
        <dbReference type="Proteomes" id="UP000283509"/>
    </source>
</evidence>
<evidence type="ECO:0000259" key="1">
    <source>
        <dbReference type="Pfam" id="PF00685"/>
    </source>
</evidence>
<protein>
    <submittedName>
        <fullName evidence="2">Putative carbohydrate sulfotransferase 1-like isoform X2</fullName>
    </submittedName>
</protein>
<dbReference type="SUPFAM" id="SSF52540">
    <property type="entry name" value="P-loop containing nucleoside triphosphate hydrolases"/>
    <property type="match status" value="1"/>
</dbReference>
<sequence length="359" mass="41164">MPLPADATETSHEPLKLPEDEMELVAARLDVDLGPVGGSSTRGPHRERLRARSRTNKFLIHSYLRGGGGVLAEALNLHADDLFFLYQPLYKLQEEGPEYGTEVLSTKKAPQALKWLNHAYNCTFEGHEDMIHAPYLWKSHSIRNTFRKKCQAKKMWITQCLQEACSDRQLRAIFTIRLGIDHISELIKLYGEEFKVVVVIRDPRAILSARRRENLGPTLNTPLTFRQQAALLCSSMAADITLANELTDRYPGSVMILHYEHLLTEPLEVLTHLYDFLGLNATSSHLNKVIRILKLDRQQEVLIQVLKAWQVELTLRESRSVDYGCSHTYEKLGYFPVPKAITNKDNYFVSWDQARMKEH</sequence>
<dbReference type="PANTHER" id="PTHR10704:SF44">
    <property type="entry name" value="LD35051P-RELATED"/>
    <property type="match status" value="1"/>
</dbReference>
<name>A0A3R7QRW0_PENVA</name>
<organism evidence="2 3">
    <name type="scientific">Penaeus vannamei</name>
    <name type="common">Whiteleg shrimp</name>
    <name type="synonym">Litopenaeus vannamei</name>
    <dbReference type="NCBI Taxonomy" id="6689"/>
    <lineage>
        <taxon>Eukaryota</taxon>
        <taxon>Metazoa</taxon>
        <taxon>Ecdysozoa</taxon>
        <taxon>Arthropoda</taxon>
        <taxon>Crustacea</taxon>
        <taxon>Multicrustacea</taxon>
        <taxon>Malacostraca</taxon>
        <taxon>Eumalacostraca</taxon>
        <taxon>Eucarida</taxon>
        <taxon>Decapoda</taxon>
        <taxon>Dendrobranchiata</taxon>
        <taxon>Penaeoidea</taxon>
        <taxon>Penaeidae</taxon>
        <taxon>Penaeus</taxon>
    </lineage>
</organism>
<accession>A0A3R7QRW0</accession>